<dbReference type="Proteomes" id="UP001165587">
    <property type="component" value="Unassembled WGS sequence"/>
</dbReference>
<protein>
    <submittedName>
        <fullName evidence="2">Uncharacterized protein</fullName>
    </submittedName>
</protein>
<dbReference type="Gene3D" id="3.40.190.10">
    <property type="entry name" value="Periplasmic binding protein-like II"/>
    <property type="match status" value="1"/>
</dbReference>
<keyword evidence="1" id="KW-0732">Signal</keyword>
<accession>A0AA41XE02</accession>
<comment type="caution">
    <text evidence="2">The sequence shown here is derived from an EMBL/GenBank/DDBJ whole genome shotgun (WGS) entry which is preliminary data.</text>
</comment>
<dbReference type="SUPFAM" id="SSF53850">
    <property type="entry name" value="Periplasmic binding protein-like II"/>
    <property type="match status" value="1"/>
</dbReference>
<sequence>MKMKKMVALGAAVGVALAGLGLAMPANAEPVSNGYVLVGSDTLQDSTNALINGTRISGSPVRVTSGGTNLGSYDAFGSGLIQTKSGGPYFVRPAGSGAGVTALRASISGNVYNGKVITGQVDIARSSSSPGSNASSEGKLAYVPYARDAVSYAYNGTNNDLANLTSAQLKQIYESNTPVVIGTTTVKPRLPQNGSGTRSFFLGAINVTAVGSTVGDTNNTRPENDASILQADEIIPFSVASWTAQANGATPSNTIAGTNVKLGAPTGVAPVSVSGTVTTPNAAFYADAKFGRNTFLVVEYARIDANSANFDANLTRLLDPATTTGLTNMGTFGSTSGAVKRKFGFLEPSSTDIIRAYATL</sequence>
<organism evidence="2 3">
    <name type="scientific">Herbiconiux oxytropis</name>
    <dbReference type="NCBI Taxonomy" id="2970915"/>
    <lineage>
        <taxon>Bacteria</taxon>
        <taxon>Bacillati</taxon>
        <taxon>Actinomycetota</taxon>
        <taxon>Actinomycetes</taxon>
        <taxon>Micrococcales</taxon>
        <taxon>Microbacteriaceae</taxon>
        <taxon>Herbiconiux</taxon>
    </lineage>
</organism>
<feature type="chain" id="PRO_5041258763" evidence="1">
    <location>
        <begin position="29"/>
        <end position="360"/>
    </location>
</feature>
<evidence type="ECO:0000313" key="2">
    <source>
        <dbReference type="EMBL" id="MCS5726444.1"/>
    </source>
</evidence>
<keyword evidence="3" id="KW-1185">Reference proteome</keyword>
<name>A0AA41XE02_9MICO</name>
<evidence type="ECO:0000313" key="3">
    <source>
        <dbReference type="Proteomes" id="UP001165587"/>
    </source>
</evidence>
<gene>
    <name evidence="2" type="ORF">N1028_11125</name>
</gene>
<dbReference type="EMBL" id="JANLCK010000005">
    <property type="protein sequence ID" value="MCS5726444.1"/>
    <property type="molecule type" value="Genomic_DNA"/>
</dbReference>
<feature type="signal peptide" evidence="1">
    <location>
        <begin position="1"/>
        <end position="28"/>
    </location>
</feature>
<dbReference type="AlphaFoldDB" id="A0AA41XE02"/>
<evidence type="ECO:0000256" key="1">
    <source>
        <dbReference type="SAM" id="SignalP"/>
    </source>
</evidence>
<reference evidence="2" key="1">
    <citation type="submission" date="2022-08" db="EMBL/GenBank/DDBJ databases">
        <authorList>
            <person name="Deng Y."/>
            <person name="Han X.-F."/>
            <person name="Zhang Y.-Q."/>
        </authorList>
    </citation>
    <scope>NUCLEOTIDE SEQUENCE</scope>
    <source>
        <strain evidence="2">CPCC 203407</strain>
    </source>
</reference>
<dbReference type="RefSeq" id="WP_259528698.1">
    <property type="nucleotide sequence ID" value="NZ_JANLCK010000005.1"/>
</dbReference>
<proteinExistence type="predicted"/>